<keyword evidence="5" id="KW-1185">Reference proteome</keyword>
<evidence type="ECO:0000259" key="3">
    <source>
        <dbReference type="Pfam" id="PF01478"/>
    </source>
</evidence>
<dbReference type="AlphaFoldDB" id="A0A917THV7"/>
<dbReference type="InterPro" id="IPR050882">
    <property type="entry name" value="Prepilin_peptidase/N-MTase"/>
</dbReference>
<reference evidence="4" key="1">
    <citation type="journal article" date="2014" name="Int. J. Syst. Evol. Microbiol.">
        <title>Complete genome sequence of Corynebacterium casei LMG S-19264T (=DSM 44701T), isolated from a smear-ripened cheese.</title>
        <authorList>
            <consortium name="US DOE Joint Genome Institute (JGI-PGF)"/>
            <person name="Walter F."/>
            <person name="Albersmeier A."/>
            <person name="Kalinowski J."/>
            <person name="Ruckert C."/>
        </authorList>
    </citation>
    <scope>NUCLEOTIDE SEQUENCE</scope>
    <source>
        <strain evidence="4">JCM 19831</strain>
    </source>
</reference>
<evidence type="ECO:0000313" key="5">
    <source>
        <dbReference type="Proteomes" id="UP000642070"/>
    </source>
</evidence>
<evidence type="ECO:0000256" key="1">
    <source>
        <dbReference type="ARBA" id="ARBA00005801"/>
    </source>
</evidence>
<comment type="similarity">
    <text evidence="1">Belongs to the peptidase A24 family.</text>
</comment>
<dbReference type="RefSeq" id="WP_190250063.1">
    <property type="nucleotide sequence ID" value="NZ_BMPI01000010.1"/>
</dbReference>
<feature type="transmembrane region" description="Helical" evidence="2">
    <location>
        <begin position="293"/>
        <end position="312"/>
    </location>
</feature>
<evidence type="ECO:0000313" key="4">
    <source>
        <dbReference type="EMBL" id="GGM23981.1"/>
    </source>
</evidence>
<feature type="transmembrane region" description="Helical" evidence="2">
    <location>
        <begin position="141"/>
        <end position="166"/>
    </location>
</feature>
<feature type="domain" description="Prepilin type IV endopeptidase peptidase" evidence="3">
    <location>
        <begin position="168"/>
        <end position="276"/>
    </location>
</feature>
<protein>
    <recommendedName>
        <fullName evidence="3">Prepilin type IV endopeptidase peptidase domain-containing protein</fullName>
    </recommendedName>
</protein>
<accession>A0A917THV7</accession>
<dbReference type="GO" id="GO:0005886">
    <property type="term" value="C:plasma membrane"/>
    <property type="evidence" value="ECO:0007669"/>
    <property type="project" value="TreeGrafter"/>
</dbReference>
<name>A0A917THV7_9ACTN</name>
<dbReference type="Pfam" id="PF01478">
    <property type="entry name" value="Peptidase_A24"/>
    <property type="match status" value="1"/>
</dbReference>
<keyword evidence="2" id="KW-1133">Transmembrane helix</keyword>
<proteinExistence type="inferred from homology"/>
<dbReference type="EMBL" id="BMPI01000010">
    <property type="protein sequence ID" value="GGM23981.1"/>
    <property type="molecule type" value="Genomic_DNA"/>
</dbReference>
<keyword evidence="2" id="KW-0812">Transmembrane</keyword>
<dbReference type="InterPro" id="IPR000045">
    <property type="entry name" value="Prepilin_IV_endopep_pep"/>
</dbReference>
<feature type="transmembrane region" description="Helical" evidence="2">
    <location>
        <begin position="186"/>
        <end position="205"/>
    </location>
</feature>
<reference evidence="4" key="2">
    <citation type="submission" date="2020-09" db="EMBL/GenBank/DDBJ databases">
        <authorList>
            <person name="Sun Q."/>
            <person name="Ohkuma M."/>
        </authorList>
    </citation>
    <scope>NUCLEOTIDE SEQUENCE</scope>
    <source>
        <strain evidence="4">JCM 19831</strain>
    </source>
</reference>
<dbReference type="GO" id="GO:0006465">
    <property type="term" value="P:signal peptide processing"/>
    <property type="evidence" value="ECO:0007669"/>
    <property type="project" value="TreeGrafter"/>
</dbReference>
<evidence type="ECO:0000256" key="2">
    <source>
        <dbReference type="SAM" id="Phobius"/>
    </source>
</evidence>
<dbReference type="PANTHER" id="PTHR30487:SF0">
    <property type="entry name" value="PREPILIN LEADER PEPTIDASE_N-METHYLTRANSFERASE-RELATED"/>
    <property type="match status" value="1"/>
</dbReference>
<comment type="caution">
    <text evidence="4">The sequence shown here is derived from an EMBL/GenBank/DDBJ whole genome shotgun (WGS) entry which is preliminary data.</text>
</comment>
<dbReference type="Gene3D" id="1.20.120.1220">
    <property type="match status" value="1"/>
</dbReference>
<dbReference type="GO" id="GO:0004190">
    <property type="term" value="F:aspartic-type endopeptidase activity"/>
    <property type="evidence" value="ECO:0007669"/>
    <property type="project" value="InterPro"/>
</dbReference>
<feature type="transmembrane region" description="Helical" evidence="2">
    <location>
        <begin position="212"/>
        <end position="233"/>
    </location>
</feature>
<dbReference type="PANTHER" id="PTHR30487">
    <property type="entry name" value="TYPE 4 PREPILIN-LIKE PROTEINS LEADER PEPTIDE-PROCESSING ENZYME"/>
    <property type="match status" value="1"/>
</dbReference>
<feature type="transmembrane region" description="Helical" evidence="2">
    <location>
        <begin position="253"/>
        <end position="281"/>
    </location>
</feature>
<keyword evidence="2" id="KW-0472">Membrane</keyword>
<dbReference type="Proteomes" id="UP000642070">
    <property type="component" value="Unassembled WGS sequence"/>
</dbReference>
<organism evidence="4 5">
    <name type="scientific">Dactylosporangium sucinum</name>
    <dbReference type="NCBI Taxonomy" id="1424081"/>
    <lineage>
        <taxon>Bacteria</taxon>
        <taxon>Bacillati</taxon>
        <taxon>Actinomycetota</taxon>
        <taxon>Actinomycetes</taxon>
        <taxon>Micromonosporales</taxon>
        <taxon>Micromonosporaceae</taxon>
        <taxon>Dactylosporangium</taxon>
    </lineage>
</organism>
<gene>
    <name evidence="4" type="ORF">GCM10007977_026410</name>
</gene>
<sequence length="314" mass="32066">MGDHQVHKFLALDDDDSPAGLSTYIHNFTAAPLARPAVLCAPLGACCWPGAVVTAPADARRPQLEAVRRPGRRWWALAVVPLLRQQVLRMAVPSGAPRARLCPGCGAAAELAEPGGALLLPAGRCGSCGIRAGAPPLLLEVLAVTAAAVAVFAAPTLAALLAVLWWSGCAVILCFVDLRVHRLPDLLTGLAAGGVLAAYTVEAVLSGQWGHLVDAVLSAAGTGLVLLLAALLLGRHGMGLGDVKLAVSIAALLGWWGSGAVVAGLLLGFVFAGVVGVVLLASRRVTRGQHIPLGPFLIAGTWLALALLSWSGPV</sequence>